<feature type="domain" description="Methyltransferase type 12" evidence="1">
    <location>
        <begin position="47"/>
        <end position="143"/>
    </location>
</feature>
<keyword evidence="2" id="KW-0489">Methyltransferase</keyword>
<proteinExistence type="predicted"/>
<dbReference type="EC" id="2.1.1.-" evidence="2"/>
<dbReference type="Pfam" id="PF08242">
    <property type="entry name" value="Methyltransf_12"/>
    <property type="match status" value="1"/>
</dbReference>
<dbReference type="CDD" id="cd02440">
    <property type="entry name" value="AdoMet_MTases"/>
    <property type="match status" value="1"/>
</dbReference>
<name>A0ABW3L2G1_9BACI</name>
<dbReference type="InterPro" id="IPR013217">
    <property type="entry name" value="Methyltransf_12"/>
</dbReference>
<evidence type="ECO:0000313" key="2">
    <source>
        <dbReference type="EMBL" id="MFD1019293.1"/>
    </source>
</evidence>
<dbReference type="SUPFAM" id="SSF53335">
    <property type="entry name" value="S-adenosyl-L-methionine-dependent methyltransferases"/>
    <property type="match status" value="1"/>
</dbReference>
<organism evidence="2 3">
    <name type="scientific">Thalassobacillus hwangdonensis</name>
    <dbReference type="NCBI Taxonomy" id="546108"/>
    <lineage>
        <taxon>Bacteria</taxon>
        <taxon>Bacillati</taxon>
        <taxon>Bacillota</taxon>
        <taxon>Bacilli</taxon>
        <taxon>Bacillales</taxon>
        <taxon>Bacillaceae</taxon>
        <taxon>Thalassobacillus</taxon>
    </lineage>
</organism>
<evidence type="ECO:0000313" key="3">
    <source>
        <dbReference type="Proteomes" id="UP001596990"/>
    </source>
</evidence>
<keyword evidence="3" id="KW-1185">Reference proteome</keyword>
<dbReference type="RefSeq" id="WP_386058896.1">
    <property type="nucleotide sequence ID" value="NZ_JBHTKL010000002.1"/>
</dbReference>
<dbReference type="Proteomes" id="UP001596990">
    <property type="component" value="Unassembled WGS sequence"/>
</dbReference>
<keyword evidence="2" id="KW-0808">Transferase</keyword>
<evidence type="ECO:0000259" key="1">
    <source>
        <dbReference type="Pfam" id="PF08242"/>
    </source>
</evidence>
<accession>A0ABW3L2G1</accession>
<dbReference type="GO" id="GO:0008168">
    <property type="term" value="F:methyltransferase activity"/>
    <property type="evidence" value="ECO:0007669"/>
    <property type="project" value="UniProtKB-KW"/>
</dbReference>
<dbReference type="EMBL" id="JBHTKL010000002">
    <property type="protein sequence ID" value="MFD1019293.1"/>
    <property type="molecule type" value="Genomic_DNA"/>
</dbReference>
<reference evidence="3" key="1">
    <citation type="journal article" date="2019" name="Int. J. Syst. Evol. Microbiol.">
        <title>The Global Catalogue of Microorganisms (GCM) 10K type strain sequencing project: providing services to taxonomists for standard genome sequencing and annotation.</title>
        <authorList>
            <consortium name="The Broad Institute Genomics Platform"/>
            <consortium name="The Broad Institute Genome Sequencing Center for Infectious Disease"/>
            <person name="Wu L."/>
            <person name="Ma J."/>
        </authorList>
    </citation>
    <scope>NUCLEOTIDE SEQUENCE [LARGE SCALE GENOMIC DNA]</scope>
    <source>
        <strain evidence="3">CCUG 56607</strain>
    </source>
</reference>
<dbReference type="PANTHER" id="PTHR43861">
    <property type="entry name" value="TRANS-ACONITATE 2-METHYLTRANSFERASE-RELATED"/>
    <property type="match status" value="1"/>
</dbReference>
<gene>
    <name evidence="2" type="ORF">ACFQ2J_08805</name>
</gene>
<dbReference type="GO" id="GO:0032259">
    <property type="term" value="P:methylation"/>
    <property type="evidence" value="ECO:0007669"/>
    <property type="project" value="UniProtKB-KW"/>
</dbReference>
<dbReference type="InterPro" id="IPR029063">
    <property type="entry name" value="SAM-dependent_MTases_sf"/>
</dbReference>
<comment type="caution">
    <text evidence="2">The sequence shown here is derived from an EMBL/GenBank/DDBJ whole genome shotgun (WGS) entry which is preliminary data.</text>
</comment>
<sequence>MKPLGEQFAKPEGWIGKGVGWFMNFENKELNRWTTSFLDIQPEDHILEIGFGPGRGIKHVLNTYHPCVFYGIDPSEPMVEAALKRLKSHRDGQVCLMQGEAKELLHFNSKLDKVYAVNNITYWEEPIRILEHIRSMMSEGGRIAITLCPHEEGADDDTTEVLGGQIQSFLMKAGFQHVEIFKKHTDPNDTCCVVGINQ</sequence>
<protein>
    <submittedName>
        <fullName evidence="2">Class I SAM-dependent methyltransferase</fullName>
        <ecNumber evidence="2">2.1.1.-</ecNumber>
    </submittedName>
</protein>
<dbReference type="Gene3D" id="3.40.50.150">
    <property type="entry name" value="Vaccinia Virus protein VP39"/>
    <property type="match status" value="1"/>
</dbReference>